<comment type="caution">
    <text evidence="2">The sequence shown here is derived from an EMBL/GenBank/DDBJ whole genome shotgun (WGS) entry which is preliminary data.</text>
</comment>
<gene>
    <name evidence="2" type="ORF">RHS01_07562</name>
</gene>
<evidence type="ECO:0000313" key="3">
    <source>
        <dbReference type="Proteomes" id="UP000614334"/>
    </source>
</evidence>
<dbReference type="AlphaFoldDB" id="A0A8H7I9R4"/>
<reference evidence="2" key="1">
    <citation type="submission" date="2020-09" db="EMBL/GenBank/DDBJ databases">
        <title>Comparative genome analyses of four rice-infecting Rhizoctonia solani isolates reveal extensive enrichment of homogalacturonan modification genes.</title>
        <authorList>
            <person name="Lee D.-Y."/>
            <person name="Jeon J."/>
            <person name="Kim K.-T."/>
            <person name="Cheong K."/>
            <person name="Song H."/>
            <person name="Choi G."/>
            <person name="Ko J."/>
            <person name="Opiyo S.O."/>
            <person name="Zuo S."/>
            <person name="Madhav S."/>
            <person name="Lee Y.-H."/>
            <person name="Wang G.-L."/>
        </authorList>
    </citation>
    <scope>NUCLEOTIDE SEQUENCE</scope>
    <source>
        <strain evidence="2">AG1-IA B2</strain>
    </source>
</reference>
<accession>A0A8H7I9R4</accession>
<evidence type="ECO:0000313" key="2">
    <source>
        <dbReference type="EMBL" id="KAF8752518.1"/>
    </source>
</evidence>
<organism evidence="2 3">
    <name type="scientific">Rhizoctonia solani</name>
    <dbReference type="NCBI Taxonomy" id="456999"/>
    <lineage>
        <taxon>Eukaryota</taxon>
        <taxon>Fungi</taxon>
        <taxon>Dikarya</taxon>
        <taxon>Basidiomycota</taxon>
        <taxon>Agaricomycotina</taxon>
        <taxon>Agaricomycetes</taxon>
        <taxon>Cantharellales</taxon>
        <taxon>Ceratobasidiaceae</taxon>
        <taxon>Rhizoctonia</taxon>
    </lineage>
</organism>
<sequence>MTVYFVTQTINADLEEMYPSLEKPKDPKEDPGYVLKVRPNTGMPFKSAGWIQDATLAAAVGKEGKTQKIKKVDGTFYDFPCTFDYGTKHINRLGDVKILHADEWKRVCDWVGHFVANLQKIELVDASIDFEPRMKELAEHENDYNEAMKHDEEMIQKNKEKQAEKKE</sequence>
<feature type="region of interest" description="Disordered" evidence="1">
    <location>
        <begin position="145"/>
        <end position="167"/>
    </location>
</feature>
<dbReference type="Proteomes" id="UP000614334">
    <property type="component" value="Unassembled WGS sequence"/>
</dbReference>
<protein>
    <submittedName>
        <fullName evidence="2">Uncharacterized protein</fullName>
    </submittedName>
</protein>
<dbReference type="EMBL" id="JACYCF010000015">
    <property type="protein sequence ID" value="KAF8752518.1"/>
    <property type="molecule type" value="Genomic_DNA"/>
</dbReference>
<name>A0A8H7I9R4_9AGAM</name>
<evidence type="ECO:0000256" key="1">
    <source>
        <dbReference type="SAM" id="MobiDB-lite"/>
    </source>
</evidence>
<proteinExistence type="predicted"/>